<dbReference type="GO" id="GO:0005576">
    <property type="term" value="C:extracellular region"/>
    <property type="evidence" value="ECO:0007669"/>
    <property type="project" value="UniProtKB-SubCell"/>
</dbReference>
<feature type="domain" description="Flagellar basal body rod protein N-terminal" evidence="8">
    <location>
        <begin position="5"/>
        <end position="33"/>
    </location>
</feature>
<dbReference type="AlphaFoldDB" id="A0A1M7YST0"/>
<comment type="similarity">
    <text evidence="3 7">Belongs to the flagella basal body rod proteins family.</text>
</comment>
<evidence type="ECO:0000256" key="2">
    <source>
        <dbReference type="ARBA" id="ARBA00004613"/>
    </source>
</evidence>
<dbReference type="PANTHER" id="PTHR30033:SF1">
    <property type="entry name" value="FLAGELLAR HOOK-ASSOCIATED PROTEIN 1"/>
    <property type="match status" value="1"/>
</dbReference>
<evidence type="ECO:0000256" key="5">
    <source>
        <dbReference type="ARBA" id="ARBA00022525"/>
    </source>
</evidence>
<dbReference type="OrthoDB" id="9802553at2"/>
<evidence type="ECO:0000259" key="8">
    <source>
        <dbReference type="Pfam" id="PF00460"/>
    </source>
</evidence>
<evidence type="ECO:0000256" key="4">
    <source>
        <dbReference type="ARBA" id="ARBA00016244"/>
    </source>
</evidence>
<accession>A0A1M7YST0</accession>
<keyword evidence="5 7" id="KW-0964">Secreted</keyword>
<proteinExistence type="inferred from homology"/>
<dbReference type="InterPro" id="IPR001444">
    <property type="entry name" value="Flag_bb_rod_N"/>
</dbReference>
<dbReference type="GO" id="GO:0009424">
    <property type="term" value="C:bacterial-type flagellum hook"/>
    <property type="evidence" value="ECO:0007669"/>
    <property type="project" value="UniProtKB-UniRule"/>
</dbReference>
<evidence type="ECO:0000256" key="6">
    <source>
        <dbReference type="ARBA" id="ARBA00023143"/>
    </source>
</evidence>
<feature type="domain" description="Flagellar hook-associated protein FlgK helical" evidence="10">
    <location>
        <begin position="91"/>
        <end position="322"/>
    </location>
</feature>
<evidence type="ECO:0000259" key="9">
    <source>
        <dbReference type="Pfam" id="PF06429"/>
    </source>
</evidence>
<reference evidence="12" key="1">
    <citation type="submission" date="2016-12" db="EMBL/GenBank/DDBJ databases">
        <authorList>
            <person name="Rodrigo-Torres L."/>
            <person name="Arahal R.D."/>
            <person name="Lucena T."/>
        </authorList>
    </citation>
    <scope>NUCLEOTIDE SEQUENCE [LARGE SCALE GENOMIC DNA]</scope>
</reference>
<evidence type="ECO:0000256" key="3">
    <source>
        <dbReference type="ARBA" id="ARBA00009677"/>
    </source>
</evidence>
<dbReference type="SUPFAM" id="SSF64518">
    <property type="entry name" value="Phase 1 flagellin"/>
    <property type="match status" value="1"/>
</dbReference>
<name>A0A1M7YST0_9VIBR</name>
<protein>
    <recommendedName>
        <fullName evidence="4 7">Flagellar hook-associated protein 1</fullName>
        <shortName evidence="7">HAP1</shortName>
    </recommendedName>
</protein>
<dbReference type="GO" id="GO:0044780">
    <property type="term" value="P:bacterial-type flagellum assembly"/>
    <property type="evidence" value="ECO:0007669"/>
    <property type="project" value="InterPro"/>
</dbReference>
<evidence type="ECO:0000313" key="11">
    <source>
        <dbReference type="EMBL" id="SHO55674.1"/>
    </source>
</evidence>
<organism evidence="11 12">
    <name type="scientific">Vibrio quintilis</name>
    <dbReference type="NCBI Taxonomy" id="1117707"/>
    <lineage>
        <taxon>Bacteria</taxon>
        <taxon>Pseudomonadati</taxon>
        <taxon>Pseudomonadota</taxon>
        <taxon>Gammaproteobacteria</taxon>
        <taxon>Vibrionales</taxon>
        <taxon>Vibrionaceae</taxon>
        <taxon>Vibrio</taxon>
    </lineage>
</organism>
<dbReference type="EMBL" id="FRFG01000016">
    <property type="protein sequence ID" value="SHO55674.1"/>
    <property type="molecule type" value="Genomic_DNA"/>
</dbReference>
<feature type="domain" description="Flagellar basal-body/hook protein C-terminal" evidence="9">
    <location>
        <begin position="420"/>
        <end position="456"/>
    </location>
</feature>
<dbReference type="Pfam" id="PF00460">
    <property type="entry name" value="Flg_bb_rod"/>
    <property type="match status" value="1"/>
</dbReference>
<comment type="subcellular location">
    <subcellularLocation>
        <location evidence="1 7">Bacterial flagellum</location>
    </subcellularLocation>
    <subcellularLocation>
        <location evidence="2 7">Secreted</location>
    </subcellularLocation>
</comment>
<dbReference type="InterPro" id="IPR053927">
    <property type="entry name" value="FlgK_helical"/>
</dbReference>
<dbReference type="InterPro" id="IPR010930">
    <property type="entry name" value="Flg_bb/hook_C_dom"/>
</dbReference>
<dbReference type="Pfam" id="PF22638">
    <property type="entry name" value="FlgK_D1"/>
    <property type="match status" value="1"/>
</dbReference>
<evidence type="ECO:0000256" key="7">
    <source>
        <dbReference type="RuleBase" id="RU362065"/>
    </source>
</evidence>
<keyword evidence="11" id="KW-0969">Cilium</keyword>
<dbReference type="NCBIfam" id="TIGR02492">
    <property type="entry name" value="flgK_ends"/>
    <property type="match status" value="1"/>
</dbReference>
<gene>
    <name evidence="11" type="primary">flgK_1</name>
    <name evidence="7" type="synonym">flgK</name>
    <name evidence="11" type="ORF">VQ7734_01420</name>
</gene>
<dbReference type="PANTHER" id="PTHR30033">
    <property type="entry name" value="FLAGELLAR HOOK-ASSOCIATED PROTEIN 1"/>
    <property type="match status" value="1"/>
</dbReference>
<evidence type="ECO:0000256" key="1">
    <source>
        <dbReference type="ARBA" id="ARBA00004365"/>
    </source>
</evidence>
<dbReference type="RefSeq" id="WP_073580910.1">
    <property type="nucleotide sequence ID" value="NZ_AP024897.1"/>
</dbReference>
<keyword evidence="11" id="KW-0282">Flagellum</keyword>
<keyword evidence="12" id="KW-1185">Reference proteome</keyword>
<keyword evidence="11" id="KW-0966">Cell projection</keyword>
<dbReference type="STRING" id="1117707.VQ7734_01420"/>
<dbReference type="GO" id="GO:0005198">
    <property type="term" value="F:structural molecule activity"/>
    <property type="evidence" value="ECO:0007669"/>
    <property type="project" value="UniProtKB-UniRule"/>
</dbReference>
<dbReference type="Proteomes" id="UP000184600">
    <property type="component" value="Unassembled WGS sequence"/>
</dbReference>
<dbReference type="Pfam" id="PF06429">
    <property type="entry name" value="Flg_bbr_C"/>
    <property type="match status" value="1"/>
</dbReference>
<dbReference type="PRINTS" id="PR01005">
    <property type="entry name" value="FLGHOOKAP1"/>
</dbReference>
<sequence>MSLVNIALSGLNANRVALDVTAQNVANINTPGYSRQEALMASVNGAKHDRLNAGNGVQVTSIRRVTDMFLVKQTWSTASISSYASGYNDSLSQLENTLKADGFDLSAGFDSLFAALHSATTKPESVSLRQQITSEAEAISRRFNTLTQTLQHQHKDLNDQRNAAVAQANSLLVNIAEVNQKITEANGVGGNPSQLLDTRDKLIGELAEIVEVRTTDQADGSMQVTLTSGQPLVMGGDAGQLKAVPDPSDVYMATMKVEFENQTFVVSGSVGGKIGAINDYQSDVLKPDMKAVDDMAKAMADAFNNVLATGQDLNGNAGQPLFTYDPSTPAASLTTTDIDPEELAFSSDGNPGNGDVLKNLIAINNQDVSVGSFGSMTLNEGFTAMVGDTAIKARQATSDYQAKKTVNEQAEKARDNVRAVNSDEEAANLMTFSQAHNANMKVISTANKLFDSVLQLF</sequence>
<evidence type="ECO:0000259" key="10">
    <source>
        <dbReference type="Pfam" id="PF22638"/>
    </source>
</evidence>
<evidence type="ECO:0000313" key="12">
    <source>
        <dbReference type="Proteomes" id="UP000184600"/>
    </source>
</evidence>
<dbReference type="InterPro" id="IPR002371">
    <property type="entry name" value="FlgK"/>
</dbReference>
<keyword evidence="6 7" id="KW-0975">Bacterial flagellum</keyword>